<dbReference type="Proteomes" id="UP001230649">
    <property type="component" value="Unassembled WGS sequence"/>
</dbReference>
<accession>A0ACC2V2Z0</accession>
<proteinExistence type="predicted"/>
<evidence type="ECO:0000313" key="2">
    <source>
        <dbReference type="Proteomes" id="UP001230649"/>
    </source>
</evidence>
<protein>
    <submittedName>
        <fullName evidence="1">Uncharacterized protein</fullName>
    </submittedName>
</protein>
<dbReference type="EMBL" id="JASBWS010000155">
    <property type="protein sequence ID" value="KAJ9093448.1"/>
    <property type="molecule type" value="Genomic_DNA"/>
</dbReference>
<reference evidence="1" key="1">
    <citation type="submission" date="2023-04" db="EMBL/GenBank/DDBJ databases">
        <title>Draft Genome sequencing of Naganishia species isolated from polar environments using Oxford Nanopore Technology.</title>
        <authorList>
            <person name="Leo P."/>
            <person name="Venkateswaran K."/>
        </authorList>
    </citation>
    <scope>NUCLEOTIDE SEQUENCE</scope>
    <source>
        <strain evidence="1">MNA-CCFEE 5262</strain>
    </source>
</reference>
<gene>
    <name evidence="1" type="ORF">QFC20_007130</name>
</gene>
<organism evidence="1 2">
    <name type="scientific">Naganishia adeliensis</name>
    <dbReference type="NCBI Taxonomy" id="92952"/>
    <lineage>
        <taxon>Eukaryota</taxon>
        <taxon>Fungi</taxon>
        <taxon>Dikarya</taxon>
        <taxon>Basidiomycota</taxon>
        <taxon>Agaricomycotina</taxon>
        <taxon>Tremellomycetes</taxon>
        <taxon>Filobasidiales</taxon>
        <taxon>Filobasidiaceae</taxon>
        <taxon>Naganishia</taxon>
    </lineage>
</organism>
<keyword evidence="2" id="KW-1185">Reference proteome</keyword>
<sequence length="613" mass="67211">MSSLVEKPPIPEGFQPHHERNATILIPRDAPDAFINPIQEYNRDLSVACIKQWAVEREGKLRGKWVDKIEKEGEAGRERRYGAAVRRWEKERERLGDALTKPRPELGDFDTLDDFRCPKYTVLEALSATGLRSIRYAQELPNVGLVLANDMSPQACEAMRRNVEYNNVQAVPVPPTADHPNTGPVARGKGRRKFQKTGVVVNEGDANTLIYNHRLESDRVEVIDLDPYGTAAPFIDSSIQGVQDGGLLCVTCTDLAVLAGGNYPEKCFANYGGAPAKAEFSHEGALRLVLGSLSSSAARYGRYIEPLLSLSIDFYVRVFVRVHTGPQQVKHTASKHGIVYCCSYCQTHNPQSFGRVQQRTNPNGRDVELFKFGAGPQGVSAGGCEHCGNGSLVAGPMWLGPLHSSEFCAAVVESVVREKENYKTSALLNAGYSVSRSHASAGSIKTNAPISFVHDVIREFIKTHPVRRDKISDGSPALKMLDKAQTHEVSFALHPLAKSFTAKNDLVRYQLNPTANWGPKARPTNKGKHDVGGGQGLLGVQQQGDDAVAAELGLKDEDELMRPTVDAEVMIEETVEEVEQDRGTKREAEGELDAGTKKQKTEVPFDEEAAFNA</sequence>
<evidence type="ECO:0000313" key="1">
    <source>
        <dbReference type="EMBL" id="KAJ9093448.1"/>
    </source>
</evidence>
<name>A0ACC2V2Z0_9TREE</name>
<comment type="caution">
    <text evidence="1">The sequence shown here is derived from an EMBL/GenBank/DDBJ whole genome shotgun (WGS) entry which is preliminary data.</text>
</comment>